<keyword evidence="1" id="KW-0812">Transmembrane</keyword>
<organism evidence="2 3">
    <name type="scientific">Lentzea atacamensis</name>
    <dbReference type="NCBI Taxonomy" id="531938"/>
    <lineage>
        <taxon>Bacteria</taxon>
        <taxon>Bacillati</taxon>
        <taxon>Actinomycetota</taxon>
        <taxon>Actinomycetes</taxon>
        <taxon>Pseudonocardiales</taxon>
        <taxon>Pseudonocardiaceae</taxon>
        <taxon>Lentzea</taxon>
    </lineage>
</organism>
<accession>A0ABX9DWA5</accession>
<evidence type="ECO:0000256" key="1">
    <source>
        <dbReference type="SAM" id="Phobius"/>
    </source>
</evidence>
<dbReference type="Proteomes" id="UP000248714">
    <property type="component" value="Unassembled WGS sequence"/>
</dbReference>
<evidence type="ECO:0000313" key="2">
    <source>
        <dbReference type="EMBL" id="RAS59705.1"/>
    </source>
</evidence>
<protein>
    <submittedName>
        <fullName evidence="2">Uncharacterized protein</fullName>
    </submittedName>
</protein>
<comment type="caution">
    <text evidence="2">The sequence shown here is derived from an EMBL/GenBank/DDBJ whole genome shotgun (WGS) entry which is preliminary data.</text>
</comment>
<evidence type="ECO:0000313" key="3">
    <source>
        <dbReference type="Proteomes" id="UP000248714"/>
    </source>
</evidence>
<sequence length="29" mass="3209">MSQRWIRATAIVIAVALTLTALYYLVASL</sequence>
<feature type="transmembrane region" description="Helical" evidence="1">
    <location>
        <begin position="6"/>
        <end position="26"/>
    </location>
</feature>
<reference evidence="2 3" key="1">
    <citation type="submission" date="2018-06" db="EMBL/GenBank/DDBJ databases">
        <title>Genomic Encyclopedia of Type Strains, Phase IV (KMG-IV): sequencing the most valuable type-strain genomes for metagenomic binning, comparative biology and taxonomic classification.</title>
        <authorList>
            <person name="Goeker M."/>
        </authorList>
    </citation>
    <scope>NUCLEOTIDE SEQUENCE [LARGE SCALE GENOMIC DNA]</scope>
    <source>
        <strain evidence="2 3">DSM 45479</strain>
    </source>
</reference>
<proteinExistence type="predicted"/>
<gene>
    <name evidence="2" type="ORF">C8D87_1135</name>
</gene>
<name>A0ABX9DWA5_9PSEU</name>
<dbReference type="EMBL" id="QLTT01000013">
    <property type="protein sequence ID" value="RAS59705.1"/>
    <property type="molecule type" value="Genomic_DNA"/>
</dbReference>
<keyword evidence="3" id="KW-1185">Reference proteome</keyword>
<keyword evidence="1" id="KW-1133">Transmembrane helix</keyword>
<keyword evidence="1" id="KW-0472">Membrane</keyword>